<evidence type="ECO:0008006" key="3">
    <source>
        <dbReference type="Google" id="ProtNLM"/>
    </source>
</evidence>
<accession>A0A5B8Y9Z1</accession>
<dbReference type="OrthoDB" id="9998488at2"/>
<dbReference type="InterPro" id="IPR011990">
    <property type="entry name" value="TPR-like_helical_dom_sf"/>
</dbReference>
<sequence length="145" mass="16181">MADQVDQKTNGVSTLSDTFLETTRKLVERSIDEDTIEEDREAFFEALFLLQSGDVDGAIDGFRSAARKAGAPFDALSIVALAECQRIRGREAAAIREWKKIASDDDAPHAARYVAWLSLASLAERRQDQRLLQKANDALEEFPEH</sequence>
<dbReference type="RefSeq" id="WP_141199680.1">
    <property type="nucleotide sequence ID" value="NZ_CP041186.1"/>
</dbReference>
<protein>
    <recommendedName>
        <fullName evidence="3">Tetratricopeptide repeat protein</fullName>
    </recommendedName>
</protein>
<proteinExistence type="predicted"/>
<organism evidence="1 2">
    <name type="scientific">Persicimonas caeni</name>
    <dbReference type="NCBI Taxonomy" id="2292766"/>
    <lineage>
        <taxon>Bacteria</taxon>
        <taxon>Deltaproteobacteria</taxon>
        <taxon>Bradymonadales</taxon>
        <taxon>Bradymonadaceae</taxon>
        <taxon>Persicimonas</taxon>
    </lineage>
</organism>
<evidence type="ECO:0000313" key="2">
    <source>
        <dbReference type="Proteomes" id="UP000315995"/>
    </source>
</evidence>
<dbReference type="AlphaFoldDB" id="A0A4Y6PYH9"/>
<dbReference type="Proteomes" id="UP000315995">
    <property type="component" value="Chromosome"/>
</dbReference>
<dbReference type="EMBL" id="CP041186">
    <property type="protein sequence ID" value="QDG53219.1"/>
    <property type="molecule type" value="Genomic_DNA"/>
</dbReference>
<accession>A0A4Y6PYH9</accession>
<gene>
    <name evidence="1" type="ORF">FIV42_21455</name>
</gene>
<keyword evidence="2" id="KW-1185">Reference proteome</keyword>
<evidence type="ECO:0000313" key="1">
    <source>
        <dbReference type="EMBL" id="QDG53219.1"/>
    </source>
</evidence>
<dbReference type="Gene3D" id="1.25.40.10">
    <property type="entry name" value="Tetratricopeptide repeat domain"/>
    <property type="match status" value="1"/>
</dbReference>
<reference evidence="1 2" key="1">
    <citation type="submission" date="2019-06" db="EMBL/GenBank/DDBJ databases">
        <title>Persicimonas caeni gen. nov., sp. nov., a predatory bacterium isolated from solar saltern.</title>
        <authorList>
            <person name="Wang S."/>
        </authorList>
    </citation>
    <scope>NUCLEOTIDE SEQUENCE [LARGE SCALE GENOMIC DNA]</scope>
    <source>
        <strain evidence="1 2">YN101</strain>
    </source>
</reference>
<name>A0A4Y6PYH9_PERCE</name>